<organism evidence="2">
    <name type="scientific">marine sediment metagenome</name>
    <dbReference type="NCBI Taxonomy" id="412755"/>
    <lineage>
        <taxon>unclassified sequences</taxon>
        <taxon>metagenomes</taxon>
        <taxon>ecological metagenomes</taxon>
    </lineage>
</organism>
<sequence>MRVFLDDERTPSQIYGDGADDDWVLVATVEEVFELLKAGGVTHLSLDNDLGIGFKEGHTIVPWMIEHNCWPTDEVFIHTANPYWAPRMLMDVNRYFYSCIKP</sequence>
<reference evidence="2" key="1">
    <citation type="journal article" date="2015" name="Nature">
        <title>Complex archaea that bridge the gap between prokaryotes and eukaryotes.</title>
        <authorList>
            <person name="Spang A."/>
            <person name="Saw J.H."/>
            <person name="Jorgensen S.L."/>
            <person name="Zaremba-Niedzwiedzka K."/>
            <person name="Martijn J."/>
            <person name="Lind A.E."/>
            <person name="van Eijk R."/>
            <person name="Schleper C."/>
            <person name="Guy L."/>
            <person name="Ettema T.J."/>
        </authorList>
    </citation>
    <scope>NUCLEOTIDE SEQUENCE</scope>
</reference>
<evidence type="ECO:0000259" key="1">
    <source>
        <dbReference type="Pfam" id="PF20274"/>
    </source>
</evidence>
<name>A0A0F9Q2Q2_9ZZZZ</name>
<dbReference type="Pfam" id="PF20274">
    <property type="entry name" value="cREC_REC"/>
    <property type="match status" value="1"/>
</dbReference>
<comment type="caution">
    <text evidence="2">The sequence shown here is derived from an EMBL/GenBank/DDBJ whole genome shotgun (WGS) entry which is preliminary data.</text>
</comment>
<dbReference type="AlphaFoldDB" id="A0A0F9Q2Q2"/>
<gene>
    <name evidence="2" type="ORF">LCGC14_1145360</name>
</gene>
<dbReference type="EMBL" id="LAZR01005467">
    <property type="protein sequence ID" value="KKM99687.1"/>
    <property type="molecule type" value="Genomic_DNA"/>
</dbReference>
<dbReference type="InterPro" id="IPR046909">
    <property type="entry name" value="cREC_REC"/>
</dbReference>
<feature type="domain" description="Cyclic-phosphate processing Receiver" evidence="1">
    <location>
        <begin position="1"/>
        <end position="89"/>
    </location>
</feature>
<proteinExistence type="predicted"/>
<evidence type="ECO:0000313" key="2">
    <source>
        <dbReference type="EMBL" id="KKM99687.1"/>
    </source>
</evidence>
<protein>
    <recommendedName>
        <fullName evidence="1">Cyclic-phosphate processing Receiver domain-containing protein</fullName>
    </recommendedName>
</protein>
<accession>A0A0F9Q2Q2</accession>